<reference evidence="1 2" key="1">
    <citation type="journal article" date="2014" name="Agronomy (Basel)">
        <title>A Draft Genome Sequence for Ensete ventricosum, the Drought-Tolerant Tree Against Hunger.</title>
        <authorList>
            <person name="Harrison J."/>
            <person name="Moore K.A."/>
            <person name="Paszkiewicz K."/>
            <person name="Jones T."/>
            <person name="Grant M."/>
            <person name="Ambacheew D."/>
            <person name="Muzemil S."/>
            <person name="Studholme D.J."/>
        </authorList>
    </citation>
    <scope>NUCLEOTIDE SEQUENCE [LARGE SCALE GENOMIC DNA]</scope>
</reference>
<protein>
    <submittedName>
        <fullName evidence="1">Uncharacterized protein</fullName>
    </submittedName>
</protein>
<evidence type="ECO:0000313" key="1">
    <source>
        <dbReference type="EMBL" id="RRT56776.1"/>
    </source>
</evidence>
<accession>A0A426YYF2</accession>
<organism evidence="1 2">
    <name type="scientific">Ensete ventricosum</name>
    <name type="common">Abyssinian banana</name>
    <name type="synonym">Musa ensete</name>
    <dbReference type="NCBI Taxonomy" id="4639"/>
    <lineage>
        <taxon>Eukaryota</taxon>
        <taxon>Viridiplantae</taxon>
        <taxon>Streptophyta</taxon>
        <taxon>Embryophyta</taxon>
        <taxon>Tracheophyta</taxon>
        <taxon>Spermatophyta</taxon>
        <taxon>Magnoliopsida</taxon>
        <taxon>Liliopsida</taxon>
        <taxon>Zingiberales</taxon>
        <taxon>Musaceae</taxon>
        <taxon>Ensete</taxon>
    </lineage>
</organism>
<proteinExistence type="predicted"/>
<dbReference type="AlphaFoldDB" id="A0A426YYF2"/>
<evidence type="ECO:0000313" key="2">
    <source>
        <dbReference type="Proteomes" id="UP000287651"/>
    </source>
</evidence>
<sequence>MMNPSHFVTCFAAKIREVIDAHPLLIMQAFLMCLRPSRFFWSLVERLSMTITEMLQRVSQYVIAEALVVGKREDHKSPCRAISRATLGATKEEARLA</sequence>
<gene>
    <name evidence="1" type="ORF">B296_00047650</name>
</gene>
<dbReference type="Proteomes" id="UP000287651">
    <property type="component" value="Unassembled WGS sequence"/>
</dbReference>
<name>A0A426YYF2_ENSVE</name>
<comment type="caution">
    <text evidence="1">The sequence shown here is derived from an EMBL/GenBank/DDBJ whole genome shotgun (WGS) entry which is preliminary data.</text>
</comment>
<dbReference type="EMBL" id="AMZH03009473">
    <property type="protein sequence ID" value="RRT56776.1"/>
    <property type="molecule type" value="Genomic_DNA"/>
</dbReference>